<dbReference type="GO" id="GO:0015159">
    <property type="term" value="F:polysaccharide transmembrane transporter activity"/>
    <property type="evidence" value="ECO:0007669"/>
    <property type="project" value="InterPro"/>
</dbReference>
<feature type="domain" description="Polysaccharide export protein N-terminal" evidence="2">
    <location>
        <begin position="13"/>
        <end position="81"/>
    </location>
</feature>
<dbReference type="EMBL" id="CP012669">
    <property type="protein sequence ID" value="ALE17889.1"/>
    <property type="molecule type" value="Genomic_DNA"/>
</dbReference>
<evidence type="ECO:0000256" key="1">
    <source>
        <dbReference type="ARBA" id="ARBA00022729"/>
    </source>
</evidence>
<name>A0A0M4MAA6_9SPHN</name>
<keyword evidence="1" id="KW-0732">Signal</keyword>
<keyword evidence="5" id="KW-1185">Reference proteome</keyword>
<sequence>MTALPAPRGSSILRLGPQETVKITVADAEGLTGTYLTDVDGKLELPLIGTVDALGNTPSDVARKIEDRLRGQFILDPRVQVIPEREIAATISIGGEVSRSGTLPAASSYTLLRALNNAGGFSRYAKRDEILVMRVVEGQEYIGVYSYKEISRGNAPDPAIFPGDIVMVGDSPARRQFEDILNYVGAISATLILVNRVDRSF</sequence>
<proteinExistence type="predicted"/>
<dbReference type="PATRIC" id="fig|361183.4.peg.2571"/>
<evidence type="ECO:0000259" key="2">
    <source>
        <dbReference type="Pfam" id="PF02563"/>
    </source>
</evidence>
<dbReference type="Pfam" id="PF10531">
    <property type="entry name" value="SLBB"/>
    <property type="match status" value="1"/>
</dbReference>
<feature type="domain" description="Soluble ligand binding" evidence="3">
    <location>
        <begin position="91"/>
        <end position="144"/>
    </location>
</feature>
<reference evidence="4 5" key="1">
    <citation type="submission" date="2015-09" db="EMBL/GenBank/DDBJ databases">
        <title>Complete genome sequence of a benzo[a]pyrene-degrading bacterium Altererythrobacter epoxidivorans CGMCC 1.7731T.</title>
        <authorList>
            <person name="Li Z."/>
            <person name="Cheng H."/>
            <person name="Huo Y."/>
            <person name="Xu X."/>
        </authorList>
    </citation>
    <scope>NUCLEOTIDE SEQUENCE [LARGE SCALE GENOMIC DNA]</scope>
    <source>
        <strain evidence="4 5">CGMCC 1.7731</strain>
    </source>
</reference>
<protein>
    <submittedName>
        <fullName evidence="4">Capsule polysaccharide export protein</fullName>
    </submittedName>
</protein>
<dbReference type="PANTHER" id="PTHR33619">
    <property type="entry name" value="POLYSACCHARIDE EXPORT PROTEIN GFCE-RELATED"/>
    <property type="match status" value="1"/>
</dbReference>
<dbReference type="PANTHER" id="PTHR33619:SF3">
    <property type="entry name" value="POLYSACCHARIDE EXPORT PROTEIN GFCE-RELATED"/>
    <property type="match status" value="1"/>
</dbReference>
<dbReference type="InterPro" id="IPR049712">
    <property type="entry name" value="Poly_export"/>
</dbReference>
<evidence type="ECO:0000313" key="4">
    <source>
        <dbReference type="EMBL" id="ALE17889.1"/>
    </source>
</evidence>
<dbReference type="Proteomes" id="UP000057938">
    <property type="component" value="Chromosome"/>
</dbReference>
<dbReference type="Pfam" id="PF02563">
    <property type="entry name" value="Poly_export"/>
    <property type="match status" value="1"/>
</dbReference>
<dbReference type="InterPro" id="IPR019554">
    <property type="entry name" value="Soluble_ligand-bd"/>
</dbReference>
<dbReference type="STRING" id="361183.AMC99_02616"/>
<dbReference type="InterPro" id="IPR003715">
    <property type="entry name" value="Poly_export_N"/>
</dbReference>
<dbReference type="Gene3D" id="3.10.560.10">
    <property type="entry name" value="Outer membrane lipoprotein wza domain like"/>
    <property type="match status" value="1"/>
</dbReference>
<gene>
    <name evidence="4" type="ORF">AMC99_02616</name>
</gene>
<evidence type="ECO:0000259" key="3">
    <source>
        <dbReference type="Pfam" id="PF10531"/>
    </source>
</evidence>
<dbReference type="KEGG" id="aep:AMC99_02616"/>
<organism evidence="4 5">
    <name type="scientific">Altererythrobacter epoxidivorans</name>
    <dbReference type="NCBI Taxonomy" id="361183"/>
    <lineage>
        <taxon>Bacteria</taxon>
        <taxon>Pseudomonadati</taxon>
        <taxon>Pseudomonadota</taxon>
        <taxon>Alphaproteobacteria</taxon>
        <taxon>Sphingomonadales</taxon>
        <taxon>Erythrobacteraceae</taxon>
        <taxon>Altererythrobacter</taxon>
    </lineage>
</organism>
<dbReference type="AlphaFoldDB" id="A0A0M4MAA6"/>
<accession>A0A0M4MAA6</accession>
<evidence type="ECO:0000313" key="5">
    <source>
        <dbReference type="Proteomes" id="UP000057938"/>
    </source>
</evidence>
<dbReference type="Gene3D" id="3.30.1950.10">
    <property type="entry name" value="wza like domain"/>
    <property type="match status" value="1"/>
</dbReference>